<dbReference type="Proteomes" id="UP000821837">
    <property type="component" value="Chromosome 3"/>
</dbReference>
<organism evidence="2 3">
    <name type="scientific">Rhipicephalus sanguineus</name>
    <name type="common">Brown dog tick</name>
    <name type="synonym">Ixodes sanguineus</name>
    <dbReference type="NCBI Taxonomy" id="34632"/>
    <lineage>
        <taxon>Eukaryota</taxon>
        <taxon>Metazoa</taxon>
        <taxon>Ecdysozoa</taxon>
        <taxon>Arthropoda</taxon>
        <taxon>Chelicerata</taxon>
        <taxon>Arachnida</taxon>
        <taxon>Acari</taxon>
        <taxon>Parasitiformes</taxon>
        <taxon>Ixodida</taxon>
        <taxon>Ixodoidea</taxon>
        <taxon>Ixodidae</taxon>
        <taxon>Rhipicephalinae</taxon>
        <taxon>Rhipicephalus</taxon>
        <taxon>Rhipicephalus</taxon>
    </lineage>
</organism>
<evidence type="ECO:0000313" key="3">
    <source>
        <dbReference type="Proteomes" id="UP000821837"/>
    </source>
</evidence>
<reference evidence="2" key="1">
    <citation type="journal article" date="2020" name="Cell">
        <title>Large-Scale Comparative Analyses of Tick Genomes Elucidate Their Genetic Diversity and Vector Capacities.</title>
        <authorList>
            <consortium name="Tick Genome and Microbiome Consortium (TIGMIC)"/>
            <person name="Jia N."/>
            <person name="Wang J."/>
            <person name="Shi W."/>
            <person name="Du L."/>
            <person name="Sun Y."/>
            <person name="Zhan W."/>
            <person name="Jiang J.F."/>
            <person name="Wang Q."/>
            <person name="Zhang B."/>
            <person name="Ji P."/>
            <person name="Bell-Sakyi L."/>
            <person name="Cui X.M."/>
            <person name="Yuan T.T."/>
            <person name="Jiang B.G."/>
            <person name="Yang W.F."/>
            <person name="Lam T.T."/>
            <person name="Chang Q.C."/>
            <person name="Ding S.J."/>
            <person name="Wang X.J."/>
            <person name="Zhu J.G."/>
            <person name="Ruan X.D."/>
            <person name="Zhao L."/>
            <person name="Wei J.T."/>
            <person name="Ye R.Z."/>
            <person name="Que T.C."/>
            <person name="Du C.H."/>
            <person name="Zhou Y.H."/>
            <person name="Cheng J.X."/>
            <person name="Dai P.F."/>
            <person name="Guo W.B."/>
            <person name="Han X.H."/>
            <person name="Huang E.J."/>
            <person name="Li L.F."/>
            <person name="Wei W."/>
            <person name="Gao Y.C."/>
            <person name="Liu J.Z."/>
            <person name="Shao H.Z."/>
            <person name="Wang X."/>
            <person name="Wang C.C."/>
            <person name="Yang T.C."/>
            <person name="Huo Q.B."/>
            <person name="Li W."/>
            <person name="Chen H.Y."/>
            <person name="Chen S.E."/>
            <person name="Zhou L.G."/>
            <person name="Ni X.B."/>
            <person name="Tian J.H."/>
            <person name="Sheng Y."/>
            <person name="Liu T."/>
            <person name="Pan Y.S."/>
            <person name="Xia L.Y."/>
            <person name="Li J."/>
            <person name="Zhao F."/>
            <person name="Cao W.C."/>
        </authorList>
    </citation>
    <scope>NUCLEOTIDE SEQUENCE</scope>
    <source>
        <strain evidence="2">Rsan-2018</strain>
    </source>
</reference>
<reference evidence="2" key="2">
    <citation type="submission" date="2021-09" db="EMBL/GenBank/DDBJ databases">
        <authorList>
            <person name="Jia N."/>
            <person name="Wang J."/>
            <person name="Shi W."/>
            <person name="Du L."/>
            <person name="Sun Y."/>
            <person name="Zhan W."/>
            <person name="Jiang J."/>
            <person name="Wang Q."/>
            <person name="Zhang B."/>
            <person name="Ji P."/>
            <person name="Sakyi L.B."/>
            <person name="Cui X."/>
            <person name="Yuan T."/>
            <person name="Jiang B."/>
            <person name="Yang W."/>
            <person name="Lam T.T.-Y."/>
            <person name="Chang Q."/>
            <person name="Ding S."/>
            <person name="Wang X."/>
            <person name="Zhu J."/>
            <person name="Ruan X."/>
            <person name="Zhao L."/>
            <person name="Wei J."/>
            <person name="Que T."/>
            <person name="Du C."/>
            <person name="Cheng J."/>
            <person name="Dai P."/>
            <person name="Han X."/>
            <person name="Huang E."/>
            <person name="Gao Y."/>
            <person name="Liu J."/>
            <person name="Shao H."/>
            <person name="Ye R."/>
            <person name="Li L."/>
            <person name="Wei W."/>
            <person name="Wang X."/>
            <person name="Wang C."/>
            <person name="Huo Q."/>
            <person name="Li W."/>
            <person name="Guo W."/>
            <person name="Chen H."/>
            <person name="Chen S."/>
            <person name="Zhou L."/>
            <person name="Zhou L."/>
            <person name="Ni X."/>
            <person name="Tian J."/>
            <person name="Zhou Y."/>
            <person name="Sheng Y."/>
            <person name="Liu T."/>
            <person name="Pan Y."/>
            <person name="Xia L."/>
            <person name="Li J."/>
            <person name="Zhao F."/>
            <person name="Cao W."/>
        </authorList>
    </citation>
    <scope>NUCLEOTIDE SEQUENCE</scope>
    <source>
        <strain evidence="2">Rsan-2018</strain>
        <tissue evidence="2">Larvae</tissue>
    </source>
</reference>
<proteinExistence type="predicted"/>
<dbReference type="InterPro" id="IPR055469">
    <property type="entry name" value="DUF7041"/>
</dbReference>
<dbReference type="PANTHER" id="PTHR33327">
    <property type="entry name" value="ENDONUCLEASE"/>
    <property type="match status" value="1"/>
</dbReference>
<protein>
    <recommendedName>
        <fullName evidence="1">DUF7041 domain-containing protein</fullName>
    </recommendedName>
</protein>
<gene>
    <name evidence="2" type="ORF">HPB52_009387</name>
</gene>
<dbReference type="AlphaFoldDB" id="A0A9D4PZ33"/>
<evidence type="ECO:0000313" key="2">
    <source>
        <dbReference type="EMBL" id="KAH7961490.1"/>
    </source>
</evidence>
<keyword evidence="3" id="KW-1185">Reference proteome</keyword>
<sequence>MDSGPNVRLYNVVSLARSQDEYYAVDEATNERSMAGAEGVATVQVHLPPFRSQNPTPWFTRLEAIFDLRRITSQRSRFLYAVTALSKEVVTEFHDVLDAPHGTTLHGHLRRTVLQHKSMSVRRRLQQLLNEGDLGDRPSINIACIGFIVTVGRTRSARCCESSPSSACRRRWLLPWLPHQNALASTCLRSWHFESLAIEQEVLWNSYIYRSAVAT</sequence>
<comment type="caution">
    <text evidence="2">The sequence shown here is derived from an EMBL/GenBank/DDBJ whole genome shotgun (WGS) entry which is preliminary data.</text>
</comment>
<feature type="domain" description="DUF7041" evidence="1">
    <location>
        <begin position="47"/>
        <end position="130"/>
    </location>
</feature>
<accession>A0A9D4PZ33</accession>
<dbReference type="PANTHER" id="PTHR33327:SF3">
    <property type="entry name" value="RNA-DIRECTED DNA POLYMERASE"/>
    <property type="match status" value="1"/>
</dbReference>
<name>A0A9D4PZ33_RHISA</name>
<dbReference type="Pfam" id="PF23055">
    <property type="entry name" value="DUF7041"/>
    <property type="match status" value="1"/>
</dbReference>
<dbReference type="VEuPathDB" id="VectorBase:RSAN_058397"/>
<dbReference type="EMBL" id="JABSTV010001249">
    <property type="protein sequence ID" value="KAH7961490.1"/>
    <property type="molecule type" value="Genomic_DNA"/>
</dbReference>
<evidence type="ECO:0000259" key="1">
    <source>
        <dbReference type="Pfam" id="PF23055"/>
    </source>
</evidence>